<reference evidence="1" key="1">
    <citation type="journal article" date="2023" name="Mol. Phylogenet. Evol.">
        <title>Genome-scale phylogeny and comparative genomics of the fungal order Sordariales.</title>
        <authorList>
            <person name="Hensen N."/>
            <person name="Bonometti L."/>
            <person name="Westerberg I."/>
            <person name="Brannstrom I.O."/>
            <person name="Guillou S."/>
            <person name="Cros-Aarteil S."/>
            <person name="Calhoun S."/>
            <person name="Haridas S."/>
            <person name="Kuo A."/>
            <person name="Mondo S."/>
            <person name="Pangilinan J."/>
            <person name="Riley R."/>
            <person name="LaButti K."/>
            <person name="Andreopoulos B."/>
            <person name="Lipzen A."/>
            <person name="Chen C."/>
            <person name="Yan M."/>
            <person name="Daum C."/>
            <person name="Ng V."/>
            <person name="Clum A."/>
            <person name="Steindorff A."/>
            <person name="Ohm R.A."/>
            <person name="Martin F."/>
            <person name="Silar P."/>
            <person name="Natvig D.O."/>
            <person name="Lalanne C."/>
            <person name="Gautier V."/>
            <person name="Ament-Velasquez S.L."/>
            <person name="Kruys A."/>
            <person name="Hutchinson M.I."/>
            <person name="Powell A.J."/>
            <person name="Barry K."/>
            <person name="Miller A.N."/>
            <person name="Grigoriev I.V."/>
            <person name="Debuchy R."/>
            <person name="Gladieux P."/>
            <person name="Hiltunen Thoren M."/>
            <person name="Johannesson H."/>
        </authorList>
    </citation>
    <scope>NUCLEOTIDE SEQUENCE</scope>
    <source>
        <strain evidence="1">CBS 990.96</strain>
    </source>
</reference>
<gene>
    <name evidence="1" type="ORF">QBC38DRAFT_460545</name>
</gene>
<evidence type="ECO:0000313" key="1">
    <source>
        <dbReference type="EMBL" id="KAK4222316.1"/>
    </source>
</evidence>
<comment type="caution">
    <text evidence="1">The sequence shown here is derived from an EMBL/GenBank/DDBJ whole genome shotgun (WGS) entry which is preliminary data.</text>
</comment>
<sequence length="165" mass="18477">MPTINLGYTAPINPPSAKPVLTLPQIWAGLQRKVRHAEEFVPLIKSCAVESEVVQDEANGGNTVITRVIDFGNEKLGSQKKDGKLVREVCTLYPPVRVDFLQEDGTKIGNYVSEGQDGGLWMTYIFEWRVEEGQEGIEARFKETAKMAVEKTIETIRRLVKEGEL</sequence>
<protein>
    <submittedName>
        <fullName evidence="1">Uncharacterized protein</fullName>
    </submittedName>
</protein>
<reference evidence="1" key="2">
    <citation type="submission" date="2023-05" db="EMBL/GenBank/DDBJ databases">
        <authorList>
            <consortium name="Lawrence Berkeley National Laboratory"/>
            <person name="Steindorff A."/>
            <person name="Hensen N."/>
            <person name="Bonometti L."/>
            <person name="Westerberg I."/>
            <person name="Brannstrom I.O."/>
            <person name="Guillou S."/>
            <person name="Cros-Aarteil S."/>
            <person name="Calhoun S."/>
            <person name="Haridas S."/>
            <person name="Kuo A."/>
            <person name="Mondo S."/>
            <person name="Pangilinan J."/>
            <person name="Riley R."/>
            <person name="Labutti K."/>
            <person name="Andreopoulos B."/>
            <person name="Lipzen A."/>
            <person name="Chen C."/>
            <person name="Yanf M."/>
            <person name="Daum C."/>
            <person name="Ng V."/>
            <person name="Clum A."/>
            <person name="Ohm R."/>
            <person name="Martin F."/>
            <person name="Silar P."/>
            <person name="Natvig D."/>
            <person name="Lalanne C."/>
            <person name="Gautier V."/>
            <person name="Ament-Velasquez S.L."/>
            <person name="Kruys A."/>
            <person name="Hutchinson M.I."/>
            <person name="Powell A.J."/>
            <person name="Barry K."/>
            <person name="Miller A.N."/>
            <person name="Grigoriev I.V."/>
            <person name="Debuchy R."/>
            <person name="Gladieux P."/>
            <person name="Thoren M.H."/>
            <person name="Johannesson H."/>
        </authorList>
    </citation>
    <scope>NUCLEOTIDE SEQUENCE</scope>
    <source>
        <strain evidence="1">CBS 990.96</strain>
    </source>
</reference>
<organism evidence="1 2">
    <name type="scientific">Podospora fimiseda</name>
    <dbReference type="NCBI Taxonomy" id="252190"/>
    <lineage>
        <taxon>Eukaryota</taxon>
        <taxon>Fungi</taxon>
        <taxon>Dikarya</taxon>
        <taxon>Ascomycota</taxon>
        <taxon>Pezizomycotina</taxon>
        <taxon>Sordariomycetes</taxon>
        <taxon>Sordariomycetidae</taxon>
        <taxon>Sordariales</taxon>
        <taxon>Podosporaceae</taxon>
        <taxon>Podospora</taxon>
    </lineage>
</organism>
<dbReference type="Gene3D" id="3.30.530.20">
    <property type="match status" value="1"/>
</dbReference>
<evidence type="ECO:0000313" key="2">
    <source>
        <dbReference type="Proteomes" id="UP001301958"/>
    </source>
</evidence>
<dbReference type="Pfam" id="PF08982">
    <property type="entry name" value="AtaL"/>
    <property type="match status" value="1"/>
</dbReference>
<dbReference type="AlphaFoldDB" id="A0AAN6YQM5"/>
<dbReference type="EMBL" id="MU865479">
    <property type="protein sequence ID" value="KAK4222316.1"/>
    <property type="molecule type" value="Genomic_DNA"/>
</dbReference>
<name>A0AAN6YQM5_9PEZI</name>
<dbReference type="CDD" id="cd08863">
    <property type="entry name" value="SRPBCC_DUF1857"/>
    <property type="match status" value="1"/>
</dbReference>
<keyword evidence="2" id="KW-1185">Reference proteome</keyword>
<dbReference type="InterPro" id="IPR015075">
    <property type="entry name" value="AtaL"/>
</dbReference>
<dbReference type="Proteomes" id="UP001301958">
    <property type="component" value="Unassembled WGS sequence"/>
</dbReference>
<dbReference type="SUPFAM" id="SSF55961">
    <property type="entry name" value="Bet v1-like"/>
    <property type="match status" value="1"/>
</dbReference>
<proteinExistence type="predicted"/>
<accession>A0AAN6YQM5</accession>
<dbReference type="InterPro" id="IPR023393">
    <property type="entry name" value="START-like_dom_sf"/>
</dbReference>